<proteinExistence type="predicted"/>
<evidence type="ECO:0000313" key="1">
    <source>
        <dbReference type="EMBL" id="KMS95643.1"/>
    </source>
</evidence>
<accession>A0A0J8B6T1</accession>
<dbReference type="EMBL" id="KQ090446">
    <property type="protein sequence ID" value="KMS95643.1"/>
    <property type="molecule type" value="Genomic_DNA"/>
</dbReference>
<organism evidence="1 2">
    <name type="scientific">Beta vulgaris subsp. vulgaris</name>
    <name type="common">Beet</name>
    <dbReference type="NCBI Taxonomy" id="3555"/>
    <lineage>
        <taxon>Eukaryota</taxon>
        <taxon>Viridiplantae</taxon>
        <taxon>Streptophyta</taxon>
        <taxon>Embryophyta</taxon>
        <taxon>Tracheophyta</taxon>
        <taxon>Spermatophyta</taxon>
        <taxon>Magnoliopsida</taxon>
        <taxon>eudicotyledons</taxon>
        <taxon>Gunneridae</taxon>
        <taxon>Pentapetalae</taxon>
        <taxon>Caryophyllales</taxon>
        <taxon>Chenopodiaceae</taxon>
        <taxon>Betoideae</taxon>
        <taxon>Beta</taxon>
    </lineage>
</organism>
<reference evidence="1 2" key="1">
    <citation type="journal article" date="2014" name="Nature">
        <title>The genome of the recently domesticated crop plant sugar beet (Beta vulgaris).</title>
        <authorList>
            <person name="Dohm J.C."/>
            <person name="Minoche A.E."/>
            <person name="Holtgrawe D."/>
            <person name="Capella-Gutierrez S."/>
            <person name="Zakrzewski F."/>
            <person name="Tafer H."/>
            <person name="Rupp O."/>
            <person name="Sorensen T.R."/>
            <person name="Stracke R."/>
            <person name="Reinhardt R."/>
            <person name="Goesmann A."/>
            <person name="Kraft T."/>
            <person name="Schulz B."/>
            <person name="Stadler P.F."/>
            <person name="Schmidt T."/>
            <person name="Gabaldon T."/>
            <person name="Lehrach H."/>
            <person name="Weisshaar B."/>
            <person name="Himmelbauer H."/>
        </authorList>
    </citation>
    <scope>NUCLEOTIDE SEQUENCE [LARGE SCALE GENOMIC DNA]</scope>
    <source>
        <tissue evidence="1">Taproot</tissue>
    </source>
</reference>
<keyword evidence="2" id="KW-1185">Reference proteome</keyword>
<evidence type="ECO:0000313" key="2">
    <source>
        <dbReference type="Proteomes" id="UP000035740"/>
    </source>
</evidence>
<dbReference type="Gramene" id="KMS95643">
    <property type="protein sequence ID" value="KMS95643"/>
    <property type="gene ID" value="BVRB_006180"/>
</dbReference>
<protein>
    <submittedName>
        <fullName evidence="1">Uncharacterized protein</fullName>
    </submittedName>
</protein>
<gene>
    <name evidence="1" type="ORF">BVRB_006180</name>
</gene>
<dbReference type="Proteomes" id="UP000035740">
    <property type="component" value="Unassembled WGS sequence"/>
</dbReference>
<dbReference type="AlphaFoldDB" id="A0A0J8B6T1"/>
<name>A0A0J8B6T1_BETVV</name>
<sequence>MAYIGYMQECAVIKVKFRDNVQAKLNVEVMQTDKILLRIMETVIGQAKT</sequence>